<keyword evidence="2" id="KW-1185">Reference proteome</keyword>
<dbReference type="RefSeq" id="WP_188859374.1">
    <property type="nucleotide sequence ID" value="NZ_BMOS01000044.1"/>
</dbReference>
<gene>
    <name evidence="1" type="ORF">GCM10007971_36060</name>
</gene>
<name>A0A917Y4R6_9BACI</name>
<comment type="caution">
    <text evidence="1">The sequence shown here is derived from an EMBL/GenBank/DDBJ whole genome shotgun (WGS) entry which is preliminary data.</text>
</comment>
<reference evidence="1" key="2">
    <citation type="submission" date="2020-09" db="EMBL/GenBank/DDBJ databases">
        <authorList>
            <person name="Sun Q."/>
            <person name="Ohkuma M."/>
        </authorList>
    </citation>
    <scope>NUCLEOTIDE SEQUENCE</scope>
    <source>
        <strain evidence="1">JCM 17251</strain>
    </source>
</reference>
<evidence type="ECO:0000313" key="1">
    <source>
        <dbReference type="EMBL" id="GGN66272.1"/>
    </source>
</evidence>
<proteinExistence type="predicted"/>
<protein>
    <submittedName>
        <fullName evidence="1">Uncharacterized protein</fullName>
    </submittedName>
</protein>
<accession>A0A917Y4R6</accession>
<reference evidence="1" key="1">
    <citation type="journal article" date="2014" name="Int. J. Syst. Evol. Microbiol.">
        <title>Complete genome sequence of Corynebacterium casei LMG S-19264T (=DSM 44701T), isolated from a smear-ripened cheese.</title>
        <authorList>
            <consortium name="US DOE Joint Genome Institute (JGI-PGF)"/>
            <person name="Walter F."/>
            <person name="Albersmeier A."/>
            <person name="Kalinowski J."/>
            <person name="Ruckert C."/>
        </authorList>
    </citation>
    <scope>NUCLEOTIDE SEQUENCE</scope>
    <source>
        <strain evidence="1">JCM 17251</strain>
    </source>
</reference>
<organism evidence="1 2">
    <name type="scientific">Oceanobacillus indicireducens</name>
    <dbReference type="NCBI Taxonomy" id="1004261"/>
    <lineage>
        <taxon>Bacteria</taxon>
        <taxon>Bacillati</taxon>
        <taxon>Bacillota</taxon>
        <taxon>Bacilli</taxon>
        <taxon>Bacillales</taxon>
        <taxon>Bacillaceae</taxon>
        <taxon>Oceanobacillus</taxon>
    </lineage>
</organism>
<dbReference type="EMBL" id="BMOS01000044">
    <property type="protein sequence ID" value="GGN66272.1"/>
    <property type="molecule type" value="Genomic_DNA"/>
</dbReference>
<dbReference type="AlphaFoldDB" id="A0A917Y4R6"/>
<sequence>MQKEKTAKHIKFGRVDDSPYTQKVKQKNKYIIEAIKMKKAGPFWFIKQLFKIK</sequence>
<evidence type="ECO:0000313" key="2">
    <source>
        <dbReference type="Proteomes" id="UP000624041"/>
    </source>
</evidence>
<dbReference type="Proteomes" id="UP000624041">
    <property type="component" value="Unassembled WGS sequence"/>
</dbReference>